<keyword evidence="3" id="KW-1185">Reference proteome</keyword>
<feature type="region of interest" description="Disordered" evidence="1">
    <location>
        <begin position="49"/>
        <end position="76"/>
    </location>
</feature>
<organism evidence="2 3">
    <name type="scientific">Protopolystoma xenopodis</name>
    <dbReference type="NCBI Taxonomy" id="117903"/>
    <lineage>
        <taxon>Eukaryota</taxon>
        <taxon>Metazoa</taxon>
        <taxon>Spiralia</taxon>
        <taxon>Lophotrochozoa</taxon>
        <taxon>Platyhelminthes</taxon>
        <taxon>Monogenea</taxon>
        <taxon>Polyopisthocotylea</taxon>
        <taxon>Polystomatidea</taxon>
        <taxon>Polystomatidae</taxon>
        <taxon>Protopolystoma</taxon>
    </lineage>
</organism>
<evidence type="ECO:0000256" key="1">
    <source>
        <dbReference type="SAM" id="MobiDB-lite"/>
    </source>
</evidence>
<accession>A0A448X6B0</accession>
<dbReference type="EMBL" id="CAAALY010101099">
    <property type="protein sequence ID" value="VEL29194.1"/>
    <property type="molecule type" value="Genomic_DNA"/>
</dbReference>
<name>A0A448X6B0_9PLAT</name>
<proteinExistence type="predicted"/>
<sequence>MALCGHVAHLPNSPVGLHKRAMNPFAAQPEVPVGLFEVHTLLRHLARQSKVGKRLSVGRTDESRTRAGEQTSCHFR</sequence>
<dbReference type="AlphaFoldDB" id="A0A448X6B0"/>
<evidence type="ECO:0000313" key="3">
    <source>
        <dbReference type="Proteomes" id="UP000784294"/>
    </source>
</evidence>
<dbReference type="Proteomes" id="UP000784294">
    <property type="component" value="Unassembled WGS sequence"/>
</dbReference>
<evidence type="ECO:0000313" key="2">
    <source>
        <dbReference type="EMBL" id="VEL29194.1"/>
    </source>
</evidence>
<reference evidence="2" key="1">
    <citation type="submission" date="2018-11" db="EMBL/GenBank/DDBJ databases">
        <authorList>
            <consortium name="Pathogen Informatics"/>
        </authorList>
    </citation>
    <scope>NUCLEOTIDE SEQUENCE</scope>
</reference>
<comment type="caution">
    <text evidence="2">The sequence shown here is derived from an EMBL/GenBank/DDBJ whole genome shotgun (WGS) entry which is preliminary data.</text>
</comment>
<protein>
    <submittedName>
        <fullName evidence="2">Uncharacterized protein</fullName>
    </submittedName>
</protein>
<gene>
    <name evidence="2" type="ORF">PXEA_LOCUS22634</name>
</gene>